<keyword evidence="1" id="KW-0732">Signal</keyword>
<dbReference type="Proteomes" id="UP001204439">
    <property type="component" value="Unassembled WGS sequence"/>
</dbReference>
<comment type="caution">
    <text evidence="2">The sequence shown here is derived from an EMBL/GenBank/DDBJ whole genome shotgun (WGS) entry which is preliminary data.</text>
</comment>
<evidence type="ECO:0008006" key="4">
    <source>
        <dbReference type="Google" id="ProtNLM"/>
    </source>
</evidence>
<reference evidence="2 3" key="1">
    <citation type="submission" date="2023-11" db="EMBL/GenBank/DDBJ databases">
        <title>First isolation, identification, and characterization of non-pathogenic Epilithonimonas ginsengisoli isolated from diseased farmed rainbow trout (Oncorhynchus mykiss) in Chile.</title>
        <authorList>
            <person name="Miranda C.D."/>
            <person name="Irgang R."/>
            <person name="Concha C."/>
            <person name="Rojas R."/>
            <person name="Avendano R."/>
        </authorList>
    </citation>
    <scope>NUCLEOTIDE SEQUENCE [LARGE SCALE GENOMIC DNA]</scope>
    <source>
        <strain evidence="2 3">FP99</strain>
    </source>
</reference>
<keyword evidence="3" id="KW-1185">Reference proteome</keyword>
<accession>A0ABU4JDN5</accession>
<proteinExistence type="predicted"/>
<name>A0ABU4JDN5_9FLAO</name>
<evidence type="ECO:0000313" key="2">
    <source>
        <dbReference type="EMBL" id="MDW8547781.1"/>
    </source>
</evidence>
<feature type="chain" id="PRO_5047455376" description="Toxin-antitoxin system YwqK family antitoxin" evidence="1">
    <location>
        <begin position="19"/>
        <end position="195"/>
    </location>
</feature>
<evidence type="ECO:0000256" key="1">
    <source>
        <dbReference type="SAM" id="SignalP"/>
    </source>
</evidence>
<dbReference type="PROSITE" id="PS51257">
    <property type="entry name" value="PROKAR_LIPOPROTEIN"/>
    <property type="match status" value="1"/>
</dbReference>
<dbReference type="EMBL" id="JAMXLT020000003">
    <property type="protein sequence ID" value="MDW8547781.1"/>
    <property type="molecule type" value="Genomic_DNA"/>
</dbReference>
<organism evidence="2 3">
    <name type="scientific">Epilithonimonas ginsengisoli</name>
    <dbReference type="NCBI Taxonomy" id="1245592"/>
    <lineage>
        <taxon>Bacteria</taxon>
        <taxon>Pseudomonadati</taxon>
        <taxon>Bacteroidota</taxon>
        <taxon>Flavobacteriia</taxon>
        <taxon>Flavobacteriales</taxon>
        <taxon>Weeksellaceae</taxon>
        <taxon>Chryseobacterium group</taxon>
        <taxon>Epilithonimonas</taxon>
    </lineage>
</organism>
<protein>
    <recommendedName>
        <fullName evidence="4">Toxin-antitoxin system YwqK family antitoxin</fullName>
    </recommendedName>
</protein>
<gene>
    <name evidence="2" type="ORF">NG800_002585</name>
</gene>
<evidence type="ECO:0000313" key="3">
    <source>
        <dbReference type="Proteomes" id="UP001204439"/>
    </source>
</evidence>
<sequence length="195" mass="23326">MKILILFFFSMFAMSCHSKEPQNIIISKIHYKPNSKTIDTLWISQNDSTVFKREEVLTRNYHQTPKFETRYELKDPKNGVYYFIHNNIGQLVMEGRYDSEFTYEGHINKQGNFYNSKTYSYKKNGDLETIHFMEDGRNLKTEHYDRKKRLSKIRYIDKKSESTTKIEIYDHGILDKTRVYTSFDNYYTVKGATNP</sequence>
<dbReference type="RefSeq" id="WP_063968466.1">
    <property type="nucleotide sequence ID" value="NZ_JAMXLT020000003.1"/>
</dbReference>
<feature type="signal peptide" evidence="1">
    <location>
        <begin position="1"/>
        <end position="18"/>
    </location>
</feature>